<proteinExistence type="inferred from homology"/>
<dbReference type="PANTHER" id="PTHR11067">
    <property type="entry name" value="INOSINE TRIPHOSPHATE PYROPHOSPHATASE/HAM1 PROTEIN"/>
    <property type="match status" value="1"/>
</dbReference>
<dbReference type="InterPro" id="IPR002637">
    <property type="entry name" value="RdgB/HAM1"/>
</dbReference>
<organism evidence="3">
    <name type="scientific">Arundo donax</name>
    <name type="common">Giant reed</name>
    <name type="synonym">Donax arundinaceus</name>
    <dbReference type="NCBI Taxonomy" id="35708"/>
    <lineage>
        <taxon>Eukaryota</taxon>
        <taxon>Viridiplantae</taxon>
        <taxon>Streptophyta</taxon>
        <taxon>Embryophyta</taxon>
        <taxon>Tracheophyta</taxon>
        <taxon>Spermatophyta</taxon>
        <taxon>Magnoliopsida</taxon>
        <taxon>Liliopsida</taxon>
        <taxon>Poales</taxon>
        <taxon>Poaceae</taxon>
        <taxon>PACMAD clade</taxon>
        <taxon>Arundinoideae</taxon>
        <taxon>Arundineae</taxon>
        <taxon>Arundo</taxon>
    </lineage>
</organism>
<dbReference type="EMBL" id="GBRH01180305">
    <property type="protein sequence ID" value="JAE17591.1"/>
    <property type="molecule type" value="Transcribed_RNA"/>
</dbReference>
<evidence type="ECO:0000256" key="1">
    <source>
        <dbReference type="ARBA" id="ARBA00008023"/>
    </source>
</evidence>
<dbReference type="InterPro" id="IPR029001">
    <property type="entry name" value="ITPase-like_fam"/>
</dbReference>
<reference evidence="3" key="1">
    <citation type="submission" date="2014-09" db="EMBL/GenBank/DDBJ databases">
        <authorList>
            <person name="Magalhaes I.L.F."/>
            <person name="Oliveira U."/>
            <person name="Santos F.R."/>
            <person name="Vidigal T.H.D.A."/>
            <person name="Brescovit A.D."/>
            <person name="Santos A.J."/>
        </authorList>
    </citation>
    <scope>NUCLEOTIDE SEQUENCE</scope>
    <source>
        <tissue evidence="3">Shoot tissue taken approximately 20 cm above the soil surface</tissue>
    </source>
</reference>
<dbReference type="AlphaFoldDB" id="A0A0A9G4Z8"/>
<dbReference type="GO" id="GO:0005737">
    <property type="term" value="C:cytoplasm"/>
    <property type="evidence" value="ECO:0007669"/>
    <property type="project" value="TreeGrafter"/>
</dbReference>
<dbReference type="SUPFAM" id="SSF52972">
    <property type="entry name" value="ITPase-like"/>
    <property type="match status" value="1"/>
</dbReference>
<accession>A0A0A9G4Z8</accession>
<comment type="similarity">
    <text evidence="1">Belongs to the HAM1 NTPase family.</text>
</comment>
<sequence length="56" mass="6261">MHSKAYQGPTYRKWFLEKIGHEGLNNLLKAYENKSAFAMCIFSLALGPGEVGVDQT</sequence>
<dbReference type="GO" id="GO:0047429">
    <property type="term" value="F:nucleoside triphosphate diphosphatase activity"/>
    <property type="evidence" value="ECO:0007669"/>
    <property type="project" value="InterPro"/>
</dbReference>
<evidence type="ECO:0000256" key="2">
    <source>
        <dbReference type="ARBA" id="ARBA00022801"/>
    </source>
</evidence>
<dbReference type="Gene3D" id="3.90.950.10">
    <property type="match status" value="1"/>
</dbReference>
<dbReference type="PANTHER" id="PTHR11067:SF9">
    <property type="entry name" value="INOSINE TRIPHOSPHATE PYROPHOSPHATASE"/>
    <property type="match status" value="1"/>
</dbReference>
<keyword evidence="2" id="KW-0378">Hydrolase</keyword>
<reference evidence="3" key="2">
    <citation type="journal article" date="2015" name="Data Brief">
        <title>Shoot transcriptome of the giant reed, Arundo donax.</title>
        <authorList>
            <person name="Barrero R.A."/>
            <person name="Guerrero F.D."/>
            <person name="Moolhuijzen P."/>
            <person name="Goolsby J.A."/>
            <person name="Tidwell J."/>
            <person name="Bellgard S.E."/>
            <person name="Bellgard M.I."/>
        </authorList>
    </citation>
    <scope>NUCLEOTIDE SEQUENCE</scope>
    <source>
        <tissue evidence="3">Shoot tissue taken approximately 20 cm above the soil surface</tissue>
    </source>
</reference>
<dbReference type="GO" id="GO:0009143">
    <property type="term" value="P:nucleoside triphosphate catabolic process"/>
    <property type="evidence" value="ECO:0007669"/>
    <property type="project" value="InterPro"/>
</dbReference>
<name>A0A0A9G4Z8_ARUDO</name>
<protein>
    <submittedName>
        <fullName evidence="3">Pco148511</fullName>
    </submittedName>
</protein>
<evidence type="ECO:0000313" key="3">
    <source>
        <dbReference type="EMBL" id="JAE17591.1"/>
    </source>
</evidence>